<evidence type="ECO:0000256" key="1">
    <source>
        <dbReference type="ARBA" id="ARBA00001946"/>
    </source>
</evidence>
<evidence type="ECO:0000256" key="10">
    <source>
        <dbReference type="ARBA" id="ARBA00022692"/>
    </source>
</evidence>
<comment type="function">
    <text evidence="14 19">Joins adenosylcobinamide-GDP and alpha-ribazole to generate adenosylcobalamin (Ado-cobalamin). Also synthesizes adenosylcobalamin 5'-phosphate from adenosylcobinamide-GDP and alpha-ribazole 5'-phosphate.</text>
</comment>
<evidence type="ECO:0000256" key="3">
    <source>
        <dbReference type="ARBA" id="ARBA00004663"/>
    </source>
</evidence>
<evidence type="ECO:0000256" key="11">
    <source>
        <dbReference type="ARBA" id="ARBA00022842"/>
    </source>
</evidence>
<keyword evidence="21" id="KW-1185">Reference proteome</keyword>
<evidence type="ECO:0000313" key="20">
    <source>
        <dbReference type="EMBL" id="CRL11979.1"/>
    </source>
</evidence>
<dbReference type="UniPathway" id="UPA00148">
    <property type="reaction ID" value="UER00238"/>
</dbReference>
<keyword evidence="10 19" id="KW-0812">Transmembrane</keyword>
<evidence type="ECO:0000256" key="19">
    <source>
        <dbReference type="HAMAP-Rule" id="MF_00719"/>
    </source>
</evidence>
<keyword evidence="7 19" id="KW-1003">Cell membrane</keyword>
<dbReference type="HAMAP" id="MF_00719">
    <property type="entry name" value="CobS"/>
    <property type="match status" value="1"/>
</dbReference>
<evidence type="ECO:0000256" key="15">
    <source>
        <dbReference type="ARBA" id="ARBA00032605"/>
    </source>
</evidence>
<dbReference type="STRING" id="481446.NIT7645_00160"/>
<feature type="transmembrane region" description="Helical" evidence="19">
    <location>
        <begin position="142"/>
        <end position="163"/>
    </location>
</feature>
<evidence type="ECO:0000256" key="4">
    <source>
        <dbReference type="ARBA" id="ARBA00010561"/>
    </source>
</evidence>
<feature type="transmembrane region" description="Helical" evidence="19">
    <location>
        <begin position="114"/>
        <end position="136"/>
    </location>
</feature>
<evidence type="ECO:0000256" key="5">
    <source>
        <dbReference type="ARBA" id="ARBA00013200"/>
    </source>
</evidence>
<protein>
    <recommendedName>
        <fullName evidence="6 19">Adenosylcobinamide-GDP ribazoletransferase</fullName>
        <ecNumber evidence="5 19">2.7.8.26</ecNumber>
    </recommendedName>
    <alternativeName>
        <fullName evidence="16 19">Cobalamin synthase</fullName>
    </alternativeName>
    <alternativeName>
        <fullName evidence="15 19">Cobalamin-5'-phosphate synthase</fullName>
    </alternativeName>
</protein>
<evidence type="ECO:0000256" key="8">
    <source>
        <dbReference type="ARBA" id="ARBA00022573"/>
    </source>
</evidence>
<dbReference type="EC" id="2.7.8.26" evidence="5 19"/>
<evidence type="ECO:0000256" key="6">
    <source>
        <dbReference type="ARBA" id="ARBA00015850"/>
    </source>
</evidence>
<comment type="subcellular location">
    <subcellularLocation>
        <location evidence="2 19">Cell membrane</location>
        <topology evidence="2 19">Multi-pass membrane protein</topology>
    </subcellularLocation>
</comment>
<dbReference type="GO" id="GO:0008818">
    <property type="term" value="F:cobalamin 5'-phosphate synthase activity"/>
    <property type="evidence" value="ECO:0007669"/>
    <property type="project" value="UniProtKB-UniRule"/>
</dbReference>
<evidence type="ECO:0000256" key="14">
    <source>
        <dbReference type="ARBA" id="ARBA00025228"/>
    </source>
</evidence>
<dbReference type="GO" id="GO:0009236">
    <property type="term" value="P:cobalamin biosynthetic process"/>
    <property type="evidence" value="ECO:0007669"/>
    <property type="project" value="UniProtKB-UniRule"/>
</dbReference>
<dbReference type="GO" id="GO:0005886">
    <property type="term" value="C:plasma membrane"/>
    <property type="evidence" value="ECO:0007669"/>
    <property type="project" value="UniProtKB-SubCell"/>
</dbReference>
<evidence type="ECO:0000256" key="12">
    <source>
        <dbReference type="ARBA" id="ARBA00022989"/>
    </source>
</evidence>
<evidence type="ECO:0000256" key="9">
    <source>
        <dbReference type="ARBA" id="ARBA00022679"/>
    </source>
</evidence>
<organism evidence="20 21">
    <name type="scientific">Phaeobacter italicus</name>
    <dbReference type="NCBI Taxonomy" id="481446"/>
    <lineage>
        <taxon>Bacteria</taxon>
        <taxon>Pseudomonadati</taxon>
        <taxon>Pseudomonadota</taxon>
        <taxon>Alphaproteobacteria</taxon>
        <taxon>Rhodobacterales</taxon>
        <taxon>Roseobacteraceae</taxon>
        <taxon>Phaeobacter</taxon>
    </lineage>
</organism>
<comment type="cofactor">
    <cofactor evidence="1 19">
        <name>Mg(2+)</name>
        <dbReference type="ChEBI" id="CHEBI:18420"/>
    </cofactor>
</comment>
<dbReference type="AlphaFoldDB" id="A0A0H5D4M9"/>
<feature type="transmembrane region" description="Helical" evidence="19">
    <location>
        <begin position="184"/>
        <end position="217"/>
    </location>
</feature>
<feature type="transmembrane region" description="Helical" evidence="19">
    <location>
        <begin position="38"/>
        <end position="61"/>
    </location>
</feature>
<keyword evidence="8 19" id="KW-0169">Cobalamin biosynthesis</keyword>
<keyword evidence="11 19" id="KW-0460">Magnesium</keyword>
<keyword evidence="9 19" id="KW-0808">Transferase</keyword>
<dbReference type="NCBIfam" id="TIGR00317">
    <property type="entry name" value="cobS"/>
    <property type="match status" value="1"/>
</dbReference>
<gene>
    <name evidence="20" type="primary">cobS_2</name>
    <name evidence="19" type="synonym">cobS</name>
    <name evidence="20" type="ORF">NIT7321_02851</name>
</gene>
<dbReference type="Proteomes" id="UP000043764">
    <property type="component" value="Unassembled WGS sequence"/>
</dbReference>
<evidence type="ECO:0000256" key="18">
    <source>
        <dbReference type="ARBA" id="ARBA00049504"/>
    </source>
</evidence>
<sequence length="252" mass="26304">MRKNDILITDILLSLVLLTRLPLPHLNKTDFARQSKAVWAFPVAGFAVALAACLAVSVAVWAGLSPAISAGIAIGVQILLTGAMHEDGLADTADGFWGGFERARRLEIMKDSQIGTYGVLALILGIGLRWTALSTLIAGPGIWVLVPLAMLSRSMMPVVMIALPNARGHGLSQSVGRPQKAPAVIGVLSALFVGLFVAGWATWLVLLVMAVATWGIVALAKRKIGGQTGDVLGATQQISEIAGLLALVAICS</sequence>
<keyword evidence="12 19" id="KW-1133">Transmembrane helix</keyword>
<keyword evidence="13 19" id="KW-0472">Membrane</keyword>
<dbReference type="GO" id="GO:0051073">
    <property type="term" value="F:adenosylcobinamide-GDP ribazoletransferase activity"/>
    <property type="evidence" value="ECO:0007669"/>
    <property type="project" value="UniProtKB-UniRule"/>
</dbReference>
<proteinExistence type="inferred from homology"/>
<dbReference type="EMBL" id="CVRL01000037">
    <property type="protein sequence ID" value="CRL11979.1"/>
    <property type="molecule type" value="Genomic_DNA"/>
</dbReference>
<comment type="similarity">
    <text evidence="4 19">Belongs to the CobS family.</text>
</comment>
<comment type="catalytic activity">
    <reaction evidence="17 19">
        <text>alpha-ribazole + adenosylcob(III)inamide-GDP = adenosylcob(III)alamin + GMP + H(+)</text>
        <dbReference type="Rhea" id="RHEA:16049"/>
        <dbReference type="ChEBI" id="CHEBI:10329"/>
        <dbReference type="ChEBI" id="CHEBI:15378"/>
        <dbReference type="ChEBI" id="CHEBI:18408"/>
        <dbReference type="ChEBI" id="CHEBI:58115"/>
        <dbReference type="ChEBI" id="CHEBI:60487"/>
        <dbReference type="EC" id="2.7.8.26"/>
    </reaction>
</comment>
<dbReference type="Pfam" id="PF02654">
    <property type="entry name" value="CobS"/>
    <property type="match status" value="1"/>
</dbReference>
<accession>A0A0H5D4M9</accession>
<evidence type="ECO:0000313" key="21">
    <source>
        <dbReference type="Proteomes" id="UP000043764"/>
    </source>
</evidence>
<dbReference type="RefSeq" id="WP_050673860.1">
    <property type="nucleotide sequence ID" value="NZ_CVRL01000037.1"/>
</dbReference>
<dbReference type="PANTHER" id="PTHR34148:SF1">
    <property type="entry name" value="ADENOSYLCOBINAMIDE-GDP RIBAZOLETRANSFERASE"/>
    <property type="match status" value="1"/>
</dbReference>
<comment type="pathway">
    <text evidence="3 19">Cofactor biosynthesis; adenosylcobalamin biosynthesis; adenosylcobalamin from cob(II)yrinate a,c-diamide: step 7/7.</text>
</comment>
<evidence type="ECO:0000256" key="13">
    <source>
        <dbReference type="ARBA" id="ARBA00023136"/>
    </source>
</evidence>
<reference evidence="21" key="1">
    <citation type="submission" date="2015-05" db="EMBL/GenBank/DDBJ databases">
        <authorList>
            <person name="Rodrigo-Torres Lidia"/>
            <person name="Arahal R.David."/>
        </authorList>
    </citation>
    <scope>NUCLEOTIDE SEQUENCE [LARGE SCALE GENOMIC DNA]</scope>
    <source>
        <strain evidence="21">CECT 7321</strain>
    </source>
</reference>
<evidence type="ECO:0000256" key="17">
    <source>
        <dbReference type="ARBA" id="ARBA00048623"/>
    </source>
</evidence>
<dbReference type="PANTHER" id="PTHR34148">
    <property type="entry name" value="ADENOSYLCOBINAMIDE-GDP RIBAZOLETRANSFERASE"/>
    <property type="match status" value="1"/>
</dbReference>
<name>A0A0H5D4M9_9RHOB</name>
<evidence type="ECO:0000256" key="2">
    <source>
        <dbReference type="ARBA" id="ARBA00004651"/>
    </source>
</evidence>
<comment type="catalytic activity">
    <reaction evidence="18 19">
        <text>alpha-ribazole 5'-phosphate + adenosylcob(III)inamide-GDP = adenosylcob(III)alamin 5'-phosphate + GMP + H(+)</text>
        <dbReference type="Rhea" id="RHEA:23560"/>
        <dbReference type="ChEBI" id="CHEBI:15378"/>
        <dbReference type="ChEBI" id="CHEBI:57918"/>
        <dbReference type="ChEBI" id="CHEBI:58115"/>
        <dbReference type="ChEBI" id="CHEBI:60487"/>
        <dbReference type="ChEBI" id="CHEBI:60493"/>
        <dbReference type="EC" id="2.7.8.26"/>
    </reaction>
</comment>
<dbReference type="InterPro" id="IPR003805">
    <property type="entry name" value="CobS"/>
</dbReference>
<evidence type="ECO:0000256" key="16">
    <source>
        <dbReference type="ARBA" id="ARBA00032853"/>
    </source>
</evidence>
<evidence type="ECO:0000256" key="7">
    <source>
        <dbReference type="ARBA" id="ARBA00022475"/>
    </source>
</evidence>